<dbReference type="GO" id="GO:0019005">
    <property type="term" value="C:SCF ubiquitin ligase complex"/>
    <property type="evidence" value="ECO:0007669"/>
    <property type="project" value="TreeGrafter"/>
</dbReference>
<keyword evidence="2" id="KW-0677">Repeat</keyword>
<reference evidence="5" key="1">
    <citation type="submission" date="2022-12" db="EMBL/GenBank/DDBJ databases">
        <title>Chromosome-level genome assembly of the bean flower thrips Megalurothrips usitatus.</title>
        <authorList>
            <person name="Ma L."/>
            <person name="Liu Q."/>
            <person name="Li H."/>
            <person name="Cai W."/>
        </authorList>
    </citation>
    <scope>NUCLEOTIDE SEQUENCE</scope>
    <source>
        <strain evidence="5">Cailab_2022a</strain>
    </source>
</reference>
<dbReference type="InterPro" id="IPR019775">
    <property type="entry name" value="WD40_repeat_CS"/>
</dbReference>
<accession>A0AAV7XML7</accession>
<evidence type="ECO:0000259" key="4">
    <source>
        <dbReference type="PROSITE" id="PS50181"/>
    </source>
</evidence>
<dbReference type="PROSITE" id="PS00678">
    <property type="entry name" value="WD_REPEATS_1"/>
    <property type="match status" value="1"/>
</dbReference>
<dbReference type="EMBL" id="JAPTSV010000007">
    <property type="protein sequence ID" value="KAJ1525697.1"/>
    <property type="molecule type" value="Genomic_DNA"/>
</dbReference>
<dbReference type="GO" id="GO:0031146">
    <property type="term" value="P:SCF-dependent proteasomal ubiquitin-dependent protein catabolic process"/>
    <property type="evidence" value="ECO:0007669"/>
    <property type="project" value="TreeGrafter"/>
</dbReference>
<dbReference type="InterPro" id="IPR020472">
    <property type="entry name" value="WD40_PAC1"/>
</dbReference>
<dbReference type="SUPFAM" id="SSF81383">
    <property type="entry name" value="F-box domain"/>
    <property type="match status" value="1"/>
</dbReference>
<dbReference type="SUPFAM" id="SSF50978">
    <property type="entry name" value="WD40 repeat-like"/>
    <property type="match status" value="1"/>
</dbReference>
<comment type="caution">
    <text evidence="5">The sequence shown here is derived from an EMBL/GenBank/DDBJ whole genome shotgun (WGS) entry which is preliminary data.</text>
</comment>
<evidence type="ECO:0000313" key="5">
    <source>
        <dbReference type="EMBL" id="KAJ1525697.1"/>
    </source>
</evidence>
<dbReference type="FunFam" id="2.130.10.10:FF:002194">
    <property type="entry name" value="Uncharacterized protein"/>
    <property type="match status" value="1"/>
</dbReference>
<keyword evidence="1 3" id="KW-0853">WD repeat</keyword>
<dbReference type="SMART" id="SM00320">
    <property type="entry name" value="WD40"/>
    <property type="match status" value="5"/>
</dbReference>
<dbReference type="InterPro" id="IPR036047">
    <property type="entry name" value="F-box-like_dom_sf"/>
</dbReference>
<dbReference type="PROSITE" id="PS50181">
    <property type="entry name" value="FBOX"/>
    <property type="match status" value="1"/>
</dbReference>
<sequence>MSDSCHPLEGGEEESDHLLFQDLPNDVLVTIFAYCDITSLLSLSQTCKRINGIINEDFVWLERSRNVNVSNQVSEEIRSRSFSILPCKERCRIAQNWDSGRYQETIYLNNRTKFMPWLQLDKDILWFSRGRQILALKRRANSIAGVPVLSFTAHREDISRFVVKNGKVMSGGRDGSLAAWNLRQNEMCSEERYAHNLDVTDIDYDGGEVIVTASKDETIKVWSLEDDKIKPKMSVVTEDRVWTVGLQCGSNTMLCYGTSGHHHTKPPLILYDIERRQMACLKTHSNQRGAGVLDVLWEDPNTVVSCGYDSYVRMWDIRTLSCVGSWLDPFDVVLYCLASDHSHTLLSGAAQHGRVQMWDKRHPRSLQMYFMNSDHSSPVYSLAFDPTHLYVALDQSLNMMDFSGFRNRAWHIAKDYRQFGHWLPGPGI</sequence>
<dbReference type="InterPro" id="IPR052301">
    <property type="entry name" value="SCF_F-box/WD-repeat"/>
</dbReference>
<dbReference type="PANTHER" id="PTHR14381">
    <property type="entry name" value="DACTYLIN"/>
    <property type="match status" value="1"/>
</dbReference>
<name>A0AAV7XML7_9NEOP</name>
<evidence type="ECO:0000256" key="2">
    <source>
        <dbReference type="ARBA" id="ARBA00022737"/>
    </source>
</evidence>
<dbReference type="SMART" id="SM00256">
    <property type="entry name" value="FBOX"/>
    <property type="match status" value="1"/>
</dbReference>
<evidence type="ECO:0000256" key="3">
    <source>
        <dbReference type="PROSITE-ProRule" id="PRU00221"/>
    </source>
</evidence>
<keyword evidence="6" id="KW-1185">Reference proteome</keyword>
<protein>
    <recommendedName>
        <fullName evidence="4">F-box domain-containing protein</fullName>
    </recommendedName>
</protein>
<dbReference type="Proteomes" id="UP001075354">
    <property type="component" value="Chromosome 7"/>
</dbReference>
<dbReference type="PANTHER" id="PTHR14381:SF1">
    <property type="entry name" value="F-BOX_WD REPEAT-CONTAINING PROTEIN 4"/>
    <property type="match status" value="1"/>
</dbReference>
<evidence type="ECO:0000256" key="1">
    <source>
        <dbReference type="ARBA" id="ARBA00022574"/>
    </source>
</evidence>
<evidence type="ECO:0000313" key="6">
    <source>
        <dbReference type="Proteomes" id="UP001075354"/>
    </source>
</evidence>
<organism evidence="5 6">
    <name type="scientific">Megalurothrips usitatus</name>
    <name type="common">bean blossom thrips</name>
    <dbReference type="NCBI Taxonomy" id="439358"/>
    <lineage>
        <taxon>Eukaryota</taxon>
        <taxon>Metazoa</taxon>
        <taxon>Ecdysozoa</taxon>
        <taxon>Arthropoda</taxon>
        <taxon>Hexapoda</taxon>
        <taxon>Insecta</taxon>
        <taxon>Pterygota</taxon>
        <taxon>Neoptera</taxon>
        <taxon>Paraneoptera</taxon>
        <taxon>Thysanoptera</taxon>
        <taxon>Terebrantia</taxon>
        <taxon>Thripoidea</taxon>
        <taxon>Thripidae</taxon>
        <taxon>Megalurothrips</taxon>
    </lineage>
</organism>
<dbReference type="InterPro" id="IPR001680">
    <property type="entry name" value="WD40_rpt"/>
</dbReference>
<dbReference type="Gene3D" id="1.20.1280.50">
    <property type="match status" value="1"/>
</dbReference>
<dbReference type="AlphaFoldDB" id="A0AAV7XML7"/>
<feature type="repeat" description="WD" evidence="3">
    <location>
        <begin position="192"/>
        <end position="232"/>
    </location>
</feature>
<gene>
    <name evidence="5" type="ORF">ONE63_008908</name>
</gene>
<dbReference type="InterPro" id="IPR036322">
    <property type="entry name" value="WD40_repeat_dom_sf"/>
</dbReference>
<proteinExistence type="predicted"/>
<dbReference type="InterPro" id="IPR001810">
    <property type="entry name" value="F-box_dom"/>
</dbReference>
<dbReference type="PROSITE" id="PS50082">
    <property type="entry name" value="WD_REPEATS_2"/>
    <property type="match status" value="2"/>
</dbReference>
<feature type="repeat" description="WD" evidence="3">
    <location>
        <begin position="298"/>
        <end position="325"/>
    </location>
</feature>
<dbReference type="Gene3D" id="2.130.10.10">
    <property type="entry name" value="YVTN repeat-like/Quinoprotein amine dehydrogenase"/>
    <property type="match status" value="1"/>
</dbReference>
<dbReference type="PRINTS" id="PR00320">
    <property type="entry name" value="GPROTEINBRPT"/>
</dbReference>
<feature type="domain" description="F-box" evidence="4">
    <location>
        <begin position="17"/>
        <end position="63"/>
    </location>
</feature>
<dbReference type="Pfam" id="PF12937">
    <property type="entry name" value="F-box-like"/>
    <property type="match status" value="1"/>
</dbReference>
<dbReference type="Pfam" id="PF00400">
    <property type="entry name" value="WD40"/>
    <property type="match status" value="2"/>
</dbReference>
<dbReference type="InterPro" id="IPR015943">
    <property type="entry name" value="WD40/YVTN_repeat-like_dom_sf"/>
</dbReference>